<dbReference type="Gene3D" id="1.10.10.10">
    <property type="entry name" value="Winged helix-like DNA-binding domain superfamily/Winged helix DNA-binding domain"/>
    <property type="match status" value="1"/>
</dbReference>
<dbReference type="PANTHER" id="PTHR43252:SF7">
    <property type="entry name" value="TRANSCRIPTIONAL REGULATOR YQJI"/>
    <property type="match status" value="1"/>
</dbReference>
<dbReference type="InterPro" id="IPR036390">
    <property type="entry name" value="WH_DNA-bd_sf"/>
</dbReference>
<name>A0A7X2V4P0_9BACI</name>
<dbReference type="PANTHER" id="PTHR43252">
    <property type="entry name" value="TRANSCRIPTIONAL REGULATOR YQJI"/>
    <property type="match status" value="1"/>
</dbReference>
<reference evidence="3 4" key="1">
    <citation type="journal article" date="2017" name="Int. J. Syst. Evol. Microbiol.">
        <title>Bacillus mangrovi sp. nov., isolated from a sediment sample from a mangrove forest.</title>
        <authorList>
            <person name="Gupta V."/>
            <person name="Singh P.K."/>
            <person name="Korpole S."/>
            <person name="Tanuku N.R.S."/>
            <person name="Pinnaka A.K."/>
        </authorList>
    </citation>
    <scope>NUCLEOTIDE SEQUENCE [LARGE SCALE GENOMIC DNA]</scope>
    <source>
        <strain evidence="3 4">KCTC 33872</strain>
    </source>
</reference>
<dbReference type="EMBL" id="WMIB01000010">
    <property type="protein sequence ID" value="MTH53982.1"/>
    <property type="molecule type" value="Genomic_DNA"/>
</dbReference>
<organism evidence="3 4">
    <name type="scientific">Metabacillus mangrovi</name>
    <dbReference type="NCBI Taxonomy" id="1491830"/>
    <lineage>
        <taxon>Bacteria</taxon>
        <taxon>Bacillati</taxon>
        <taxon>Bacillota</taxon>
        <taxon>Bacilli</taxon>
        <taxon>Bacillales</taxon>
        <taxon>Bacillaceae</taxon>
        <taxon>Metabacillus</taxon>
    </lineage>
</organism>
<dbReference type="OrthoDB" id="9808762at2"/>
<evidence type="ECO:0000259" key="2">
    <source>
        <dbReference type="Pfam" id="PF03551"/>
    </source>
</evidence>
<evidence type="ECO:0000256" key="1">
    <source>
        <dbReference type="SAM" id="Coils"/>
    </source>
</evidence>
<evidence type="ECO:0000313" key="4">
    <source>
        <dbReference type="Proteomes" id="UP000434639"/>
    </source>
</evidence>
<protein>
    <submittedName>
        <fullName evidence="3">PadR family transcriptional regulator</fullName>
    </submittedName>
</protein>
<keyword evidence="1" id="KW-0175">Coiled coil</keyword>
<dbReference type="InterPro" id="IPR005149">
    <property type="entry name" value="Tscrpt_reg_PadR_N"/>
</dbReference>
<feature type="coiled-coil region" evidence="1">
    <location>
        <begin position="115"/>
        <end position="142"/>
    </location>
</feature>
<dbReference type="Pfam" id="PF03551">
    <property type="entry name" value="PadR"/>
    <property type="match status" value="1"/>
</dbReference>
<sequence length="193" mass="22240">MSVKLVILGLLMEGNKHPYEIQQVINERQMKHYIKLASGSLYYAFETLGKDGFVKVVDVVSDTKRPDKTIYAITEAGEAEFEKLFFEQLLKKEHMYRPVYASLSFTSYIDQDKLERALKGKIEETETTLKKMKRLYAEKKKTAPLGNLSIIMRVILHLKAELGWFQFLHEAADAGKISKIDEDAEALLEEFEI</sequence>
<dbReference type="RefSeq" id="WP_155112511.1">
    <property type="nucleotide sequence ID" value="NZ_WMIB01000010.1"/>
</dbReference>
<proteinExistence type="predicted"/>
<dbReference type="Proteomes" id="UP000434639">
    <property type="component" value="Unassembled WGS sequence"/>
</dbReference>
<gene>
    <name evidence="3" type="ORF">GKZ89_11245</name>
</gene>
<dbReference type="SUPFAM" id="SSF46785">
    <property type="entry name" value="Winged helix' DNA-binding domain"/>
    <property type="match status" value="1"/>
</dbReference>
<dbReference type="InterPro" id="IPR036388">
    <property type="entry name" value="WH-like_DNA-bd_sf"/>
</dbReference>
<comment type="caution">
    <text evidence="3">The sequence shown here is derived from an EMBL/GenBank/DDBJ whole genome shotgun (WGS) entry which is preliminary data.</text>
</comment>
<feature type="domain" description="Transcription regulator PadR N-terminal" evidence="2">
    <location>
        <begin position="7"/>
        <end position="82"/>
    </location>
</feature>
<keyword evidence="4" id="KW-1185">Reference proteome</keyword>
<dbReference type="AlphaFoldDB" id="A0A7X2V4P0"/>
<accession>A0A7X2V4P0</accession>
<evidence type="ECO:0000313" key="3">
    <source>
        <dbReference type="EMBL" id="MTH53982.1"/>
    </source>
</evidence>